<evidence type="ECO:0000256" key="4">
    <source>
        <dbReference type="ARBA" id="ARBA00049288"/>
    </source>
</evidence>
<comment type="pathway">
    <text evidence="1">Carbohydrate metabolism; tricarboxylic acid cycle.</text>
</comment>
<keyword evidence="8" id="KW-0012">Acyltransferase</keyword>
<dbReference type="PANTHER" id="PTHR11739:SF23">
    <property type="entry name" value="CITRATE SYNTHASE 2-RELATED"/>
    <property type="match status" value="1"/>
</dbReference>
<comment type="similarity">
    <text evidence="2 5 7">Belongs to the citrate synthase family.</text>
</comment>
<evidence type="ECO:0000313" key="8">
    <source>
        <dbReference type="EMBL" id="NYG01605.1"/>
    </source>
</evidence>
<comment type="catalytic activity">
    <reaction evidence="4">
        <text>oxaloacetate + acetyl-CoA + H2O = citrate + CoA + H(+)</text>
        <dbReference type="Rhea" id="RHEA:16845"/>
        <dbReference type="ChEBI" id="CHEBI:15377"/>
        <dbReference type="ChEBI" id="CHEBI:15378"/>
        <dbReference type="ChEBI" id="CHEBI:16452"/>
        <dbReference type="ChEBI" id="CHEBI:16947"/>
        <dbReference type="ChEBI" id="CHEBI:57287"/>
        <dbReference type="ChEBI" id="CHEBI:57288"/>
        <dbReference type="EC" id="2.3.3.16"/>
    </reaction>
</comment>
<keyword evidence="3 5" id="KW-0808">Transferase</keyword>
<dbReference type="Pfam" id="PF00285">
    <property type="entry name" value="Citrate_synt"/>
    <property type="match status" value="1"/>
</dbReference>
<evidence type="ECO:0000256" key="5">
    <source>
        <dbReference type="PIRNR" id="PIRNR001369"/>
    </source>
</evidence>
<dbReference type="PANTHER" id="PTHR11739">
    <property type="entry name" value="CITRATE SYNTHASE"/>
    <property type="match status" value="1"/>
</dbReference>
<feature type="active site" evidence="6">
    <location>
        <position position="327"/>
    </location>
</feature>
<dbReference type="InterPro" id="IPR016142">
    <property type="entry name" value="Citrate_synth-like_lrg_a-sub"/>
</dbReference>
<dbReference type="InterPro" id="IPR024176">
    <property type="entry name" value="Citrate_synthase_bac-typ"/>
</dbReference>
<dbReference type="PIRSF" id="PIRSF001369">
    <property type="entry name" value="Citrate_synth"/>
    <property type="match status" value="1"/>
</dbReference>
<dbReference type="Gene3D" id="1.10.230.10">
    <property type="entry name" value="Cytochrome P450-Terp, domain 2"/>
    <property type="match status" value="1"/>
</dbReference>
<dbReference type="UniPathway" id="UPA00223"/>
<evidence type="ECO:0000256" key="3">
    <source>
        <dbReference type="ARBA" id="ARBA00022679"/>
    </source>
</evidence>
<evidence type="ECO:0000256" key="2">
    <source>
        <dbReference type="ARBA" id="ARBA00010566"/>
    </source>
</evidence>
<protein>
    <recommendedName>
        <fullName evidence="5">Citrate synthase</fullName>
    </recommendedName>
</protein>
<sequence length="390" mass="40848">MTSTDSIGAAAGQVPPGLRGVAVTSTRIGDVRGDEGFYHYSRYSAVDLARTRTFDDVWFLFVHGRLPDAGEAAEFAAATAERRALPDAVAAQLPAIADACGPDLLAGLRTALSLLGPQHGMRPLWDDPAAGTRDAATVCAATPTVLAALHRLRHGLDPVGPRTDLSSAANWLWMLDGAEPAPAHVRALDAYLVATVDHGFNASTFTARVVASTGADVASCVVAALGAFAGPLHGGAPDRALESLDAIDRDAGGSPERWVADRLAAGMRIMGFGHAVYRGPDPRSALLREVAAELGGPLPARAADVERRVAATLAELRPDHPLFANVEFHAGVVMEGCGIPRSMFTPTFAVSRVVGWCAHVLEQAAQRRLIRPSAVYDGPPPPEPVPARGR</sequence>
<dbReference type="AlphaFoldDB" id="A0A852W5I2"/>
<feature type="active site" evidence="6">
    <location>
        <position position="274"/>
    </location>
</feature>
<evidence type="ECO:0000256" key="7">
    <source>
        <dbReference type="RuleBase" id="RU003406"/>
    </source>
</evidence>
<organism evidence="8 9">
    <name type="scientific">Pseudonocardia alni</name>
    <name type="common">Amycolata alni</name>
    <dbReference type="NCBI Taxonomy" id="33907"/>
    <lineage>
        <taxon>Bacteria</taxon>
        <taxon>Bacillati</taxon>
        <taxon>Actinomycetota</taxon>
        <taxon>Actinomycetes</taxon>
        <taxon>Pseudonocardiales</taxon>
        <taxon>Pseudonocardiaceae</taxon>
        <taxon>Pseudonocardia</taxon>
    </lineage>
</organism>
<dbReference type="InterPro" id="IPR002020">
    <property type="entry name" value="Citrate_synthase"/>
</dbReference>
<dbReference type="RefSeq" id="WP_179760866.1">
    <property type="nucleotide sequence ID" value="NZ_BAAAJZ010000015.1"/>
</dbReference>
<dbReference type="InterPro" id="IPR019810">
    <property type="entry name" value="Citrate_synthase_AS"/>
</dbReference>
<dbReference type="SUPFAM" id="SSF48256">
    <property type="entry name" value="Citrate synthase"/>
    <property type="match status" value="1"/>
</dbReference>
<dbReference type="InterPro" id="IPR036969">
    <property type="entry name" value="Citrate_synthase_sf"/>
</dbReference>
<dbReference type="GO" id="GO:0036440">
    <property type="term" value="F:citrate synthase activity"/>
    <property type="evidence" value="ECO:0007669"/>
    <property type="project" value="UniProtKB-EC"/>
</dbReference>
<dbReference type="InterPro" id="IPR016143">
    <property type="entry name" value="Citrate_synth-like_sm_a-sub"/>
</dbReference>
<dbReference type="Proteomes" id="UP000549695">
    <property type="component" value="Unassembled WGS sequence"/>
</dbReference>
<dbReference type="GO" id="GO:0005975">
    <property type="term" value="P:carbohydrate metabolic process"/>
    <property type="evidence" value="ECO:0007669"/>
    <property type="project" value="TreeGrafter"/>
</dbReference>
<evidence type="ECO:0000256" key="6">
    <source>
        <dbReference type="PIRSR" id="PIRSR001369-1"/>
    </source>
</evidence>
<accession>A0A852W5I2</accession>
<name>A0A852W5I2_PSEA5</name>
<gene>
    <name evidence="8" type="ORF">HDA37_001890</name>
</gene>
<comment type="caution">
    <text evidence="8">The sequence shown here is derived from an EMBL/GenBank/DDBJ whole genome shotgun (WGS) entry which is preliminary data.</text>
</comment>
<reference evidence="8 9" key="1">
    <citation type="submission" date="2020-07" db="EMBL/GenBank/DDBJ databases">
        <title>Sequencing the genomes of 1000 actinobacteria strains.</title>
        <authorList>
            <person name="Klenk H.-P."/>
        </authorList>
    </citation>
    <scope>NUCLEOTIDE SEQUENCE [LARGE SCALE GENOMIC DNA]</scope>
    <source>
        <strain evidence="8 9">DSM 44749</strain>
    </source>
</reference>
<evidence type="ECO:0000256" key="1">
    <source>
        <dbReference type="ARBA" id="ARBA00005163"/>
    </source>
</evidence>
<dbReference type="PROSITE" id="PS00480">
    <property type="entry name" value="CITRATE_SYNTHASE"/>
    <property type="match status" value="1"/>
</dbReference>
<dbReference type="GO" id="GO:0005829">
    <property type="term" value="C:cytosol"/>
    <property type="evidence" value="ECO:0007669"/>
    <property type="project" value="TreeGrafter"/>
</dbReference>
<dbReference type="PRINTS" id="PR00143">
    <property type="entry name" value="CITRTSNTHASE"/>
</dbReference>
<dbReference type="GO" id="GO:0006099">
    <property type="term" value="P:tricarboxylic acid cycle"/>
    <property type="evidence" value="ECO:0007669"/>
    <property type="project" value="UniProtKB-UniPathway"/>
</dbReference>
<proteinExistence type="inferred from homology"/>
<evidence type="ECO:0000313" key="9">
    <source>
        <dbReference type="Proteomes" id="UP000549695"/>
    </source>
</evidence>
<dbReference type="EMBL" id="JACCCZ010000001">
    <property type="protein sequence ID" value="NYG01605.1"/>
    <property type="molecule type" value="Genomic_DNA"/>
</dbReference>
<dbReference type="GeneID" id="98051669"/>
<keyword evidence="9" id="KW-1185">Reference proteome</keyword>
<dbReference type="Gene3D" id="1.10.580.10">
    <property type="entry name" value="Citrate Synthase, domain 1"/>
    <property type="match status" value="1"/>
</dbReference>